<dbReference type="Gene3D" id="3.40.50.2300">
    <property type="match status" value="1"/>
</dbReference>
<dbReference type="EMBL" id="JAZBJZ010000160">
    <property type="protein sequence ID" value="MEE3719701.1"/>
    <property type="molecule type" value="Genomic_DNA"/>
</dbReference>
<evidence type="ECO:0000313" key="11">
    <source>
        <dbReference type="Proteomes" id="UP001333818"/>
    </source>
</evidence>
<dbReference type="InterPro" id="IPR004358">
    <property type="entry name" value="Sig_transdc_His_kin-like_C"/>
</dbReference>
<dbReference type="SMART" id="SM00387">
    <property type="entry name" value="HATPase_c"/>
    <property type="match status" value="1"/>
</dbReference>
<evidence type="ECO:0000256" key="2">
    <source>
        <dbReference type="ARBA" id="ARBA00012438"/>
    </source>
</evidence>
<evidence type="ECO:0000256" key="7">
    <source>
        <dbReference type="SAM" id="Coils"/>
    </source>
</evidence>
<dbReference type="Gene3D" id="3.30.565.10">
    <property type="entry name" value="Histidine kinase-like ATPase, C-terminal domain"/>
    <property type="match status" value="1"/>
</dbReference>
<dbReference type="SUPFAM" id="SSF47384">
    <property type="entry name" value="Homodimeric domain of signal transducing histidine kinase"/>
    <property type="match status" value="1"/>
</dbReference>
<name>A0AAW9Q9Q0_9CYAN</name>
<sequence>MTTDLTGLILIVDDIPSNLDVISEALGTVGFDVAIATSGERALQHLKRQSPDLILLDVMMPGMDGFETCQRLKANPKTCHIPIIFMTAVADADSKVKGFELGAVDYITKPFQEQEVLARLRTHLKLKKLSQVLEIRNAELQQLTEQLEQLVSDRTQELSQALTNLKAAQAELVAAEKMAALGGLVAGIAHEINTPIGIGVTAASLIVDKTEEMTQAIQNGMLKRSELDKFMDNLKQSSTIILANLNRAVELVQSFMQVAIDQSSKTKRSFPLKAYLEEVLVNLHPKLKRTKINVKIVCDDHIVLDSYPGMISQIVTNLVMNSLIHAYDPNDNGTILFVISQQHERLIFEFSDDGKGIPPEHISKIFDPFFTTKRGQGGSGLGLHIVFNIVTQNLQGTIACESQVGVGTKFVIQFPICLRSI</sequence>
<evidence type="ECO:0000256" key="1">
    <source>
        <dbReference type="ARBA" id="ARBA00000085"/>
    </source>
</evidence>
<evidence type="ECO:0000256" key="5">
    <source>
        <dbReference type="ARBA" id="ARBA00023012"/>
    </source>
</evidence>
<evidence type="ECO:0000259" key="8">
    <source>
        <dbReference type="PROSITE" id="PS50109"/>
    </source>
</evidence>
<dbReference type="CDD" id="cd19920">
    <property type="entry name" value="REC_PA4781-like"/>
    <property type="match status" value="1"/>
</dbReference>
<comment type="catalytic activity">
    <reaction evidence="1">
        <text>ATP + protein L-histidine = ADP + protein N-phospho-L-histidine.</text>
        <dbReference type="EC" id="2.7.13.3"/>
    </reaction>
</comment>
<evidence type="ECO:0000259" key="9">
    <source>
        <dbReference type="PROSITE" id="PS50110"/>
    </source>
</evidence>
<dbReference type="InterPro" id="IPR001789">
    <property type="entry name" value="Sig_transdc_resp-reg_receiver"/>
</dbReference>
<dbReference type="PROSITE" id="PS50110">
    <property type="entry name" value="RESPONSE_REGULATORY"/>
    <property type="match status" value="1"/>
</dbReference>
<accession>A0AAW9Q9Q0</accession>
<evidence type="ECO:0000313" key="10">
    <source>
        <dbReference type="EMBL" id="MEE3719701.1"/>
    </source>
</evidence>
<dbReference type="Pfam" id="PF00072">
    <property type="entry name" value="Response_reg"/>
    <property type="match status" value="1"/>
</dbReference>
<keyword evidence="11" id="KW-1185">Reference proteome</keyword>
<dbReference type="CDD" id="cd00082">
    <property type="entry name" value="HisKA"/>
    <property type="match status" value="1"/>
</dbReference>
<dbReference type="InterPro" id="IPR003661">
    <property type="entry name" value="HisK_dim/P_dom"/>
</dbReference>
<keyword evidence="4 10" id="KW-0418">Kinase</keyword>
<keyword evidence="4 10" id="KW-0808">Transferase</keyword>
<dbReference type="SUPFAM" id="SSF52172">
    <property type="entry name" value="CheY-like"/>
    <property type="match status" value="1"/>
</dbReference>
<protein>
    <recommendedName>
        <fullName evidence="2">histidine kinase</fullName>
        <ecNumber evidence="2">2.7.13.3</ecNumber>
    </recommendedName>
</protein>
<dbReference type="PRINTS" id="PR00344">
    <property type="entry name" value="BCTRLSENSOR"/>
</dbReference>
<dbReference type="InterPro" id="IPR036890">
    <property type="entry name" value="HATPase_C_sf"/>
</dbReference>
<dbReference type="Proteomes" id="UP001333818">
    <property type="component" value="Unassembled WGS sequence"/>
</dbReference>
<dbReference type="EC" id="2.7.13.3" evidence="2"/>
<evidence type="ECO:0000256" key="6">
    <source>
        <dbReference type="PROSITE-ProRule" id="PRU00169"/>
    </source>
</evidence>
<feature type="domain" description="Histidine kinase" evidence="8">
    <location>
        <begin position="187"/>
        <end position="418"/>
    </location>
</feature>
<evidence type="ECO:0000256" key="3">
    <source>
        <dbReference type="ARBA" id="ARBA00022553"/>
    </source>
</evidence>
<reference evidence="10" key="1">
    <citation type="submission" date="2024-01" db="EMBL/GenBank/DDBJ databases">
        <title>Bank of Algae and Cyanobacteria of the Azores (BACA) strain genomes.</title>
        <authorList>
            <person name="Luz R."/>
            <person name="Cordeiro R."/>
            <person name="Fonseca A."/>
            <person name="Goncalves V."/>
        </authorList>
    </citation>
    <scope>NUCLEOTIDE SEQUENCE</scope>
    <source>
        <strain evidence="10">BACA0141</strain>
    </source>
</reference>
<keyword evidence="7" id="KW-0175">Coiled coil</keyword>
<feature type="modified residue" description="4-aspartylphosphate" evidence="6">
    <location>
        <position position="57"/>
    </location>
</feature>
<dbReference type="InterPro" id="IPR003594">
    <property type="entry name" value="HATPase_dom"/>
</dbReference>
<dbReference type="RefSeq" id="WP_330486138.1">
    <property type="nucleotide sequence ID" value="NZ_JAZBJZ010000160.1"/>
</dbReference>
<keyword evidence="5" id="KW-0902">Two-component regulatory system</keyword>
<dbReference type="InterPro" id="IPR036097">
    <property type="entry name" value="HisK_dim/P_sf"/>
</dbReference>
<dbReference type="Pfam" id="PF02518">
    <property type="entry name" value="HATPase_c"/>
    <property type="match status" value="1"/>
</dbReference>
<evidence type="ECO:0000256" key="4">
    <source>
        <dbReference type="ARBA" id="ARBA00022777"/>
    </source>
</evidence>
<dbReference type="PANTHER" id="PTHR43547:SF2">
    <property type="entry name" value="HYBRID SIGNAL TRANSDUCTION HISTIDINE KINASE C"/>
    <property type="match status" value="1"/>
</dbReference>
<organism evidence="10 11">
    <name type="scientific">Tumidithrix elongata BACA0141</name>
    <dbReference type="NCBI Taxonomy" id="2716417"/>
    <lineage>
        <taxon>Bacteria</taxon>
        <taxon>Bacillati</taxon>
        <taxon>Cyanobacteriota</taxon>
        <taxon>Cyanophyceae</taxon>
        <taxon>Pseudanabaenales</taxon>
        <taxon>Pseudanabaenaceae</taxon>
        <taxon>Tumidithrix</taxon>
        <taxon>Tumidithrix elongata</taxon>
    </lineage>
</organism>
<dbReference type="PROSITE" id="PS50109">
    <property type="entry name" value="HIS_KIN"/>
    <property type="match status" value="1"/>
</dbReference>
<gene>
    <name evidence="10" type="ORF">V2H45_23450</name>
</gene>
<dbReference type="AlphaFoldDB" id="A0AAW9Q9Q0"/>
<dbReference type="PANTHER" id="PTHR43547">
    <property type="entry name" value="TWO-COMPONENT HISTIDINE KINASE"/>
    <property type="match status" value="1"/>
</dbReference>
<dbReference type="InterPro" id="IPR011006">
    <property type="entry name" value="CheY-like_superfamily"/>
</dbReference>
<dbReference type="Gene3D" id="1.10.287.130">
    <property type="match status" value="1"/>
</dbReference>
<dbReference type="SMART" id="SM00448">
    <property type="entry name" value="REC"/>
    <property type="match status" value="1"/>
</dbReference>
<dbReference type="InterPro" id="IPR005467">
    <property type="entry name" value="His_kinase_dom"/>
</dbReference>
<keyword evidence="3 6" id="KW-0597">Phosphoprotein</keyword>
<dbReference type="GO" id="GO:0000155">
    <property type="term" value="F:phosphorelay sensor kinase activity"/>
    <property type="evidence" value="ECO:0007669"/>
    <property type="project" value="InterPro"/>
</dbReference>
<feature type="domain" description="Response regulatory" evidence="9">
    <location>
        <begin position="8"/>
        <end position="124"/>
    </location>
</feature>
<feature type="coiled-coil region" evidence="7">
    <location>
        <begin position="126"/>
        <end position="178"/>
    </location>
</feature>
<dbReference type="SUPFAM" id="SSF55874">
    <property type="entry name" value="ATPase domain of HSP90 chaperone/DNA topoisomerase II/histidine kinase"/>
    <property type="match status" value="1"/>
</dbReference>
<proteinExistence type="predicted"/>
<comment type="caution">
    <text evidence="10">The sequence shown here is derived from an EMBL/GenBank/DDBJ whole genome shotgun (WGS) entry which is preliminary data.</text>
</comment>
<dbReference type="SMART" id="SM00388">
    <property type="entry name" value="HisKA"/>
    <property type="match status" value="1"/>
</dbReference>